<evidence type="ECO:0000256" key="2">
    <source>
        <dbReference type="ARBA" id="ARBA00022741"/>
    </source>
</evidence>
<proteinExistence type="inferred from homology"/>
<evidence type="ECO:0000256" key="5">
    <source>
        <dbReference type="PROSITE-ProRule" id="PRU00283"/>
    </source>
</evidence>
<evidence type="ECO:0000313" key="7">
    <source>
        <dbReference type="EMBL" id="CAI9560868.1"/>
    </source>
</evidence>
<dbReference type="InterPro" id="IPR019821">
    <property type="entry name" value="Kinesin_motor_CS"/>
</dbReference>
<dbReference type="PRINTS" id="PR00380">
    <property type="entry name" value="KINESINHEAVY"/>
</dbReference>
<dbReference type="PANTHER" id="PTHR47968">
    <property type="entry name" value="CENTROMERE PROTEIN E"/>
    <property type="match status" value="1"/>
</dbReference>
<dbReference type="SUPFAM" id="SSF52540">
    <property type="entry name" value="P-loop containing nucleoside triphosphate hydrolases"/>
    <property type="match status" value="1"/>
</dbReference>
<dbReference type="Proteomes" id="UP001162483">
    <property type="component" value="Unassembled WGS sequence"/>
</dbReference>
<evidence type="ECO:0000256" key="1">
    <source>
        <dbReference type="ARBA" id="ARBA00004245"/>
    </source>
</evidence>
<evidence type="ECO:0000256" key="4">
    <source>
        <dbReference type="ARBA" id="ARBA00023212"/>
    </source>
</evidence>
<dbReference type="Gene3D" id="3.40.850.10">
    <property type="entry name" value="Kinesin motor domain"/>
    <property type="match status" value="1"/>
</dbReference>
<protein>
    <recommendedName>
        <fullName evidence="6">Kinesin motor domain-containing protein</fullName>
    </recommendedName>
</protein>
<dbReference type="Pfam" id="PF00225">
    <property type="entry name" value="Kinesin"/>
    <property type="match status" value="1"/>
</dbReference>
<accession>A0ABN9CN32</accession>
<feature type="domain" description="Kinesin motor" evidence="6">
    <location>
        <begin position="1"/>
        <end position="192"/>
    </location>
</feature>
<comment type="similarity">
    <text evidence="5">Belongs to the TRAFAC class myosin-kinesin ATPase superfamily. Kinesin family.</text>
</comment>
<dbReference type="PANTHER" id="PTHR47968:SF72">
    <property type="entry name" value="KINESIN-LIKE PROTEIN KIF19"/>
    <property type="match status" value="1"/>
</dbReference>
<organism evidence="7 8">
    <name type="scientific">Staurois parvus</name>
    <dbReference type="NCBI Taxonomy" id="386267"/>
    <lineage>
        <taxon>Eukaryota</taxon>
        <taxon>Metazoa</taxon>
        <taxon>Chordata</taxon>
        <taxon>Craniata</taxon>
        <taxon>Vertebrata</taxon>
        <taxon>Euteleostomi</taxon>
        <taxon>Amphibia</taxon>
        <taxon>Batrachia</taxon>
        <taxon>Anura</taxon>
        <taxon>Neobatrachia</taxon>
        <taxon>Ranoidea</taxon>
        <taxon>Ranidae</taxon>
        <taxon>Staurois</taxon>
    </lineage>
</organism>
<sequence>MPSLLFYVQIYNEMIRDLLNPSLGYLDLREDSKGVIQVAGITEVSTINAKEIMQLLMKGNKQRTQEPTAANKTSSRSHAILQVTVRQKSRIKNITQEVRMGRLFMIDLAGSERASQTQNRGQRMKEGAHINRSLLALGNCINALSDRGGNKYVNYRDSKLTRLLKVRPCSAEYSSVTLLAISGSSVQEKRTL</sequence>
<dbReference type="InterPro" id="IPR027417">
    <property type="entry name" value="P-loop_NTPase"/>
</dbReference>
<dbReference type="SMART" id="SM00129">
    <property type="entry name" value="KISc"/>
    <property type="match status" value="1"/>
</dbReference>
<keyword evidence="3" id="KW-0067">ATP-binding</keyword>
<dbReference type="PROSITE" id="PS50067">
    <property type="entry name" value="KINESIN_MOTOR_2"/>
    <property type="match status" value="1"/>
</dbReference>
<name>A0ABN9CN32_9NEOB</name>
<dbReference type="PROSITE" id="PS00411">
    <property type="entry name" value="KINESIN_MOTOR_1"/>
    <property type="match status" value="1"/>
</dbReference>
<dbReference type="EMBL" id="CATNWA010010919">
    <property type="protein sequence ID" value="CAI9560868.1"/>
    <property type="molecule type" value="Genomic_DNA"/>
</dbReference>
<comment type="caution">
    <text evidence="5">Lacks conserved residue(s) required for the propagation of feature annotation.</text>
</comment>
<dbReference type="InterPro" id="IPR036961">
    <property type="entry name" value="Kinesin_motor_dom_sf"/>
</dbReference>
<evidence type="ECO:0000259" key="6">
    <source>
        <dbReference type="PROSITE" id="PS50067"/>
    </source>
</evidence>
<keyword evidence="4" id="KW-0206">Cytoskeleton</keyword>
<evidence type="ECO:0000256" key="3">
    <source>
        <dbReference type="ARBA" id="ARBA00022840"/>
    </source>
</evidence>
<dbReference type="InterPro" id="IPR027640">
    <property type="entry name" value="Kinesin-like_fam"/>
</dbReference>
<comment type="subcellular location">
    <subcellularLocation>
        <location evidence="1">Cytoplasm</location>
        <location evidence="1">Cytoskeleton</location>
    </subcellularLocation>
</comment>
<evidence type="ECO:0000313" key="8">
    <source>
        <dbReference type="Proteomes" id="UP001162483"/>
    </source>
</evidence>
<dbReference type="InterPro" id="IPR001752">
    <property type="entry name" value="Kinesin_motor_dom"/>
</dbReference>
<keyword evidence="8" id="KW-1185">Reference proteome</keyword>
<reference evidence="7" key="1">
    <citation type="submission" date="2023-05" db="EMBL/GenBank/DDBJ databases">
        <authorList>
            <person name="Stuckert A."/>
        </authorList>
    </citation>
    <scope>NUCLEOTIDE SEQUENCE</scope>
</reference>
<keyword evidence="4" id="KW-0963">Cytoplasm</keyword>
<gene>
    <name evidence="7" type="ORF">SPARVUS_LOCUS5345605</name>
</gene>
<keyword evidence="2" id="KW-0547">Nucleotide-binding</keyword>
<comment type="caution">
    <text evidence="7">The sequence shown here is derived from an EMBL/GenBank/DDBJ whole genome shotgun (WGS) entry which is preliminary data.</text>
</comment>